<protein>
    <recommendedName>
        <fullName evidence="2">non-specific serine/threonine protein kinase</fullName>
        <ecNumber evidence="2">2.7.11.1</ecNumber>
    </recommendedName>
</protein>
<comment type="catalytic activity">
    <reaction evidence="11">
        <text>L-seryl-[protein] + ATP = O-phospho-L-seryl-[protein] + ADP + H(+)</text>
        <dbReference type="Rhea" id="RHEA:17989"/>
        <dbReference type="Rhea" id="RHEA-COMP:9863"/>
        <dbReference type="Rhea" id="RHEA-COMP:11604"/>
        <dbReference type="ChEBI" id="CHEBI:15378"/>
        <dbReference type="ChEBI" id="CHEBI:29999"/>
        <dbReference type="ChEBI" id="CHEBI:30616"/>
        <dbReference type="ChEBI" id="CHEBI:83421"/>
        <dbReference type="ChEBI" id="CHEBI:456216"/>
        <dbReference type="EC" id="2.7.11.1"/>
    </reaction>
</comment>
<dbReference type="GO" id="GO:0004674">
    <property type="term" value="F:protein serine/threonine kinase activity"/>
    <property type="evidence" value="ECO:0007669"/>
    <property type="project" value="UniProtKB-KW"/>
</dbReference>
<dbReference type="PROSITE" id="PS50011">
    <property type="entry name" value="PROTEIN_KINASE_DOM"/>
    <property type="match status" value="1"/>
</dbReference>
<dbReference type="Gene3D" id="3.30.200.20">
    <property type="entry name" value="Phosphorylase Kinase, domain 1"/>
    <property type="match status" value="1"/>
</dbReference>
<dbReference type="GO" id="GO:0005886">
    <property type="term" value="C:plasma membrane"/>
    <property type="evidence" value="ECO:0007669"/>
    <property type="project" value="UniProtKB-SubCell"/>
</dbReference>
<organism evidence="13 14">
    <name type="scientific">Helianthus annuus</name>
    <name type="common">Common sunflower</name>
    <dbReference type="NCBI Taxonomy" id="4232"/>
    <lineage>
        <taxon>Eukaryota</taxon>
        <taxon>Viridiplantae</taxon>
        <taxon>Streptophyta</taxon>
        <taxon>Embryophyta</taxon>
        <taxon>Tracheophyta</taxon>
        <taxon>Spermatophyta</taxon>
        <taxon>Magnoliopsida</taxon>
        <taxon>eudicotyledons</taxon>
        <taxon>Gunneridae</taxon>
        <taxon>Pentapetalae</taxon>
        <taxon>asterids</taxon>
        <taxon>campanulids</taxon>
        <taxon>Asterales</taxon>
        <taxon>Asteraceae</taxon>
        <taxon>Asteroideae</taxon>
        <taxon>Heliantheae alliance</taxon>
        <taxon>Heliantheae</taxon>
        <taxon>Helianthus</taxon>
    </lineage>
</organism>
<feature type="domain" description="Protein kinase" evidence="12">
    <location>
        <begin position="14"/>
        <end position="129"/>
    </location>
</feature>
<comment type="catalytic activity">
    <reaction evidence="10">
        <text>L-threonyl-[protein] + ATP = O-phospho-L-threonyl-[protein] + ADP + H(+)</text>
        <dbReference type="Rhea" id="RHEA:46608"/>
        <dbReference type="Rhea" id="RHEA-COMP:11060"/>
        <dbReference type="Rhea" id="RHEA-COMP:11605"/>
        <dbReference type="ChEBI" id="CHEBI:15378"/>
        <dbReference type="ChEBI" id="CHEBI:30013"/>
        <dbReference type="ChEBI" id="CHEBI:30616"/>
        <dbReference type="ChEBI" id="CHEBI:61977"/>
        <dbReference type="ChEBI" id="CHEBI:456216"/>
        <dbReference type="EC" id="2.7.11.1"/>
    </reaction>
</comment>
<keyword evidence="5" id="KW-0812">Transmembrane</keyword>
<evidence type="ECO:0000256" key="9">
    <source>
        <dbReference type="ARBA" id="ARBA00023136"/>
    </source>
</evidence>
<evidence type="ECO:0000256" key="2">
    <source>
        <dbReference type="ARBA" id="ARBA00012513"/>
    </source>
</evidence>
<evidence type="ECO:0000256" key="4">
    <source>
        <dbReference type="ARBA" id="ARBA00022679"/>
    </source>
</evidence>
<evidence type="ECO:0000256" key="11">
    <source>
        <dbReference type="ARBA" id="ARBA00048679"/>
    </source>
</evidence>
<dbReference type="Proteomes" id="UP000215914">
    <property type="component" value="Chromosome 15"/>
</dbReference>
<keyword evidence="3" id="KW-0723">Serine/threonine-protein kinase</keyword>
<keyword evidence="14" id="KW-1185">Reference proteome</keyword>
<dbReference type="InterPro" id="IPR001245">
    <property type="entry name" value="Ser-Thr/Tyr_kinase_cat_dom"/>
</dbReference>
<evidence type="ECO:0000256" key="5">
    <source>
        <dbReference type="ARBA" id="ARBA00022692"/>
    </source>
</evidence>
<reference evidence="14" key="1">
    <citation type="journal article" date="2017" name="Nature">
        <title>The sunflower genome provides insights into oil metabolism, flowering and Asterid evolution.</title>
        <authorList>
            <person name="Badouin H."/>
            <person name="Gouzy J."/>
            <person name="Grassa C.J."/>
            <person name="Murat F."/>
            <person name="Staton S.E."/>
            <person name="Cottret L."/>
            <person name="Lelandais-Briere C."/>
            <person name="Owens G.L."/>
            <person name="Carrere S."/>
            <person name="Mayjonade B."/>
            <person name="Legrand L."/>
            <person name="Gill N."/>
            <person name="Kane N.C."/>
            <person name="Bowers J.E."/>
            <person name="Hubner S."/>
            <person name="Bellec A."/>
            <person name="Berard A."/>
            <person name="Berges H."/>
            <person name="Blanchet N."/>
            <person name="Boniface M.C."/>
            <person name="Brunel D."/>
            <person name="Catrice O."/>
            <person name="Chaidir N."/>
            <person name="Claudel C."/>
            <person name="Donnadieu C."/>
            <person name="Faraut T."/>
            <person name="Fievet G."/>
            <person name="Helmstetter N."/>
            <person name="King M."/>
            <person name="Knapp S.J."/>
            <person name="Lai Z."/>
            <person name="Le Paslier M.C."/>
            <person name="Lippi Y."/>
            <person name="Lorenzon L."/>
            <person name="Mandel J.R."/>
            <person name="Marage G."/>
            <person name="Marchand G."/>
            <person name="Marquand E."/>
            <person name="Bret-Mestries E."/>
            <person name="Morien E."/>
            <person name="Nambeesan S."/>
            <person name="Nguyen T."/>
            <person name="Pegot-Espagnet P."/>
            <person name="Pouilly N."/>
            <person name="Raftis F."/>
            <person name="Sallet E."/>
            <person name="Schiex T."/>
            <person name="Thomas J."/>
            <person name="Vandecasteele C."/>
            <person name="Vares D."/>
            <person name="Vear F."/>
            <person name="Vautrin S."/>
            <person name="Crespi M."/>
            <person name="Mangin B."/>
            <person name="Burke J.M."/>
            <person name="Salse J."/>
            <person name="Munos S."/>
            <person name="Vincourt P."/>
            <person name="Rieseberg L.H."/>
            <person name="Langlade N.B."/>
        </authorList>
    </citation>
    <scope>NUCLEOTIDE SEQUENCE [LARGE SCALE GENOMIC DNA]</scope>
    <source>
        <strain evidence="14">cv. SF193</strain>
    </source>
</reference>
<comment type="subcellular location">
    <subcellularLocation>
        <location evidence="1">Cell membrane</location>
        <topology evidence="1">Single-pass membrane protein</topology>
    </subcellularLocation>
</comment>
<dbReference type="EC" id="2.7.11.1" evidence="2"/>
<evidence type="ECO:0000256" key="7">
    <source>
        <dbReference type="ARBA" id="ARBA00022840"/>
    </source>
</evidence>
<accession>A0A251S9U8</accession>
<evidence type="ECO:0000256" key="8">
    <source>
        <dbReference type="ARBA" id="ARBA00022989"/>
    </source>
</evidence>
<dbReference type="InterPro" id="IPR000719">
    <property type="entry name" value="Prot_kinase_dom"/>
</dbReference>
<proteinExistence type="predicted"/>
<dbReference type="GO" id="GO:0005524">
    <property type="term" value="F:ATP binding"/>
    <property type="evidence" value="ECO:0007669"/>
    <property type="project" value="UniProtKB-KW"/>
</dbReference>
<dbReference type="EMBL" id="CM007904">
    <property type="protein sequence ID" value="OTF95438.1"/>
    <property type="molecule type" value="Genomic_DNA"/>
</dbReference>
<keyword evidence="6" id="KW-0547">Nucleotide-binding</keyword>
<dbReference type="AlphaFoldDB" id="A0A251S9U8"/>
<name>A0A251S9U8_HELAN</name>
<keyword evidence="8" id="KW-1133">Transmembrane helix</keyword>
<dbReference type="Pfam" id="PF07714">
    <property type="entry name" value="PK_Tyr_Ser-Thr"/>
    <property type="match status" value="1"/>
</dbReference>
<dbReference type="InterPro" id="IPR047117">
    <property type="entry name" value="PERK1-13-like"/>
</dbReference>
<evidence type="ECO:0000256" key="1">
    <source>
        <dbReference type="ARBA" id="ARBA00004162"/>
    </source>
</evidence>
<sequence length="129" mass="14328">MLFLQSCKEIIYNYRKQPHCKPQVFGAVFVDDRASSRSNGVYKGSLPNGQLIAIKRAQEGSSQGGLEFKNEIELLSRVHDKNVVGLIGFCFDKGEQMLVYEYIVNGTLKDSLSGCFSKLWGALFVNGAI</sequence>
<keyword evidence="7" id="KW-0067">ATP-binding</keyword>
<evidence type="ECO:0000313" key="14">
    <source>
        <dbReference type="Proteomes" id="UP000215914"/>
    </source>
</evidence>
<keyword evidence="9" id="KW-0472">Membrane</keyword>
<evidence type="ECO:0000256" key="6">
    <source>
        <dbReference type="ARBA" id="ARBA00022741"/>
    </source>
</evidence>
<keyword evidence="4" id="KW-0808">Transferase</keyword>
<dbReference type="InterPro" id="IPR011009">
    <property type="entry name" value="Kinase-like_dom_sf"/>
</dbReference>
<dbReference type="InParanoid" id="A0A251S9U8"/>
<dbReference type="SUPFAM" id="SSF56112">
    <property type="entry name" value="Protein kinase-like (PK-like)"/>
    <property type="match status" value="1"/>
</dbReference>
<keyword evidence="3" id="KW-0418">Kinase</keyword>
<evidence type="ECO:0000256" key="3">
    <source>
        <dbReference type="ARBA" id="ARBA00022527"/>
    </source>
</evidence>
<dbReference type="PANTHER" id="PTHR47982">
    <property type="entry name" value="PROLINE-RICH RECEPTOR-LIKE PROTEIN KINASE PERK4"/>
    <property type="match status" value="1"/>
</dbReference>
<evidence type="ECO:0000259" key="12">
    <source>
        <dbReference type="PROSITE" id="PS50011"/>
    </source>
</evidence>
<evidence type="ECO:0000313" key="13">
    <source>
        <dbReference type="EMBL" id="OTF95438.1"/>
    </source>
</evidence>
<gene>
    <name evidence="13" type="ORF">HannXRQ_Chr15g0483121</name>
</gene>
<evidence type="ECO:0000256" key="10">
    <source>
        <dbReference type="ARBA" id="ARBA00047899"/>
    </source>
</evidence>